<proteinExistence type="predicted"/>
<dbReference type="EMBL" id="CP106679">
    <property type="protein sequence ID" value="UXP33842.1"/>
    <property type="molecule type" value="Genomic_DNA"/>
</dbReference>
<protein>
    <submittedName>
        <fullName evidence="2">Mutarotase</fullName>
    </submittedName>
</protein>
<evidence type="ECO:0000259" key="1">
    <source>
        <dbReference type="Pfam" id="PF10469"/>
    </source>
</evidence>
<dbReference type="InterPro" id="IPR019510">
    <property type="entry name" value="AKAP7-like_phosphoesterase"/>
</dbReference>
<dbReference type="RefSeq" id="WP_262311268.1">
    <property type="nucleotide sequence ID" value="NZ_CP106679.1"/>
</dbReference>
<dbReference type="SUPFAM" id="SSF55144">
    <property type="entry name" value="LigT-like"/>
    <property type="match status" value="1"/>
</dbReference>
<dbReference type="Pfam" id="PF10469">
    <property type="entry name" value="AKAP7_NLS"/>
    <property type="match status" value="1"/>
</dbReference>
<dbReference type="Proteomes" id="UP001065174">
    <property type="component" value="Chromosome"/>
</dbReference>
<keyword evidence="3" id="KW-1185">Reference proteome</keyword>
<accession>A0ABY6CTJ6</accession>
<reference evidence="2" key="1">
    <citation type="submission" date="2022-09" db="EMBL/GenBank/DDBJ databases">
        <title>Comparative genomics and taxonomic characterization of three novel marine species of genus Reichenbachiella exhibiting antioxidant and polysaccharide degradation activities.</title>
        <authorList>
            <person name="Muhammad N."/>
            <person name="Lee Y.-J."/>
            <person name="Ko J."/>
            <person name="Kim S.-G."/>
        </authorList>
    </citation>
    <scope>NUCLEOTIDE SEQUENCE</scope>
    <source>
        <strain evidence="2">BKB1-1</strain>
    </source>
</reference>
<name>A0ABY6CTJ6_9BACT</name>
<gene>
    <name evidence="2" type="ORF">N6H18_07770</name>
</gene>
<sequence>MSELQTHYDLMWKESWENLKEGRLFKDPYLKSKEDKRIGITLRIRPNQEVLDTILAFQRELKKIEPSQYYYPIETVHWTVLSIISCSADVRTDQLKVLTEYEYVISEELRNIGSFEILLRGLTLSKVGPLIQGYPQSADLDRLRDGLRERFRKSDLMHSIDTRYAIRTAHSTVMRYQEDLVDQKAYMKFLSHHKNIDFGTAHINQFELVINDWYHRSDKTEIMRTFSL</sequence>
<feature type="domain" description="A-kinase anchor protein 7-like phosphoesterase" evidence="1">
    <location>
        <begin position="48"/>
        <end position="209"/>
    </location>
</feature>
<organism evidence="2 3">
    <name type="scientific">Reichenbachiella agarivorans</name>
    <dbReference type="NCBI Taxonomy" id="2979464"/>
    <lineage>
        <taxon>Bacteria</taxon>
        <taxon>Pseudomonadati</taxon>
        <taxon>Bacteroidota</taxon>
        <taxon>Cytophagia</taxon>
        <taxon>Cytophagales</taxon>
        <taxon>Reichenbachiellaceae</taxon>
        <taxon>Reichenbachiella</taxon>
    </lineage>
</organism>
<evidence type="ECO:0000313" key="3">
    <source>
        <dbReference type="Proteomes" id="UP001065174"/>
    </source>
</evidence>
<evidence type="ECO:0000313" key="2">
    <source>
        <dbReference type="EMBL" id="UXP33842.1"/>
    </source>
</evidence>
<dbReference type="Gene3D" id="3.90.1140.10">
    <property type="entry name" value="Cyclic phosphodiesterase"/>
    <property type="match status" value="1"/>
</dbReference>
<dbReference type="InterPro" id="IPR009097">
    <property type="entry name" value="Cyclic_Pdiesterase"/>
</dbReference>